<dbReference type="CDD" id="cd20546">
    <property type="entry name" value="CYCLIN_SpCG1C_ScCTK2-like_rpt2"/>
    <property type="match status" value="1"/>
</dbReference>
<evidence type="ECO:0000259" key="4">
    <source>
        <dbReference type="SMART" id="SM00385"/>
    </source>
</evidence>
<evidence type="ECO:0000256" key="3">
    <source>
        <dbReference type="SAM" id="Phobius"/>
    </source>
</evidence>
<evidence type="ECO:0000313" key="5">
    <source>
        <dbReference type="EMBL" id="KAG0271379.1"/>
    </source>
</evidence>
<sequence length="308" mass="35182">MTSVADSQWYYQKEEFYGTPSQISGLSFSIEKESRHKGIAFIMMVGMHLKLPQLTMATAALFFQRFYMRRSFKDYKYYDVAATCIYLASKTEESTRKFKDIVIACAQKAAKKDTPIDDQSKASIDFRVWKDTIIYTEELLLETLCFDLSVEHPYHFLLILCNHYQKDPQRGRKLKQVAWAFINDSLRTTLCLTKSPKIVALAALFIAGKYLDENLNEAFGDSWRECYEPNEREIYEAAGEIMDSYLMTSNRNGRSLDKMPPGSKPGSEYQENGTPSYGGYLNSPAKLATPVYGMDIDRPSTGDRSMAP</sequence>
<dbReference type="SMART" id="SM00385">
    <property type="entry name" value="CYCLIN"/>
    <property type="match status" value="2"/>
</dbReference>
<gene>
    <name evidence="5" type="ORF">BGZ95_000812</name>
</gene>
<keyword evidence="3" id="KW-1133">Transmembrane helix</keyword>
<dbReference type="Proteomes" id="UP001194580">
    <property type="component" value="Unassembled WGS sequence"/>
</dbReference>
<dbReference type="Pfam" id="PF00134">
    <property type="entry name" value="Cyclin_N"/>
    <property type="match status" value="1"/>
</dbReference>
<dbReference type="Gene3D" id="1.10.472.10">
    <property type="entry name" value="Cyclin-like"/>
    <property type="match status" value="2"/>
</dbReference>
<evidence type="ECO:0000313" key="6">
    <source>
        <dbReference type="Proteomes" id="UP001194580"/>
    </source>
</evidence>
<dbReference type="SUPFAM" id="SSF47954">
    <property type="entry name" value="Cyclin-like"/>
    <property type="match status" value="2"/>
</dbReference>
<protein>
    <recommendedName>
        <fullName evidence="4">Cyclin-like domain-containing protein</fullName>
    </recommendedName>
</protein>
<comment type="caution">
    <text evidence="5">The sequence shown here is derived from an EMBL/GenBank/DDBJ whole genome shotgun (WGS) entry which is preliminary data.</text>
</comment>
<feature type="region of interest" description="Disordered" evidence="2">
    <location>
        <begin position="251"/>
        <end position="282"/>
    </location>
</feature>
<keyword evidence="6" id="KW-1185">Reference proteome</keyword>
<organism evidence="5 6">
    <name type="scientific">Linnemannia exigua</name>
    <dbReference type="NCBI Taxonomy" id="604196"/>
    <lineage>
        <taxon>Eukaryota</taxon>
        <taxon>Fungi</taxon>
        <taxon>Fungi incertae sedis</taxon>
        <taxon>Mucoromycota</taxon>
        <taxon>Mortierellomycotina</taxon>
        <taxon>Mortierellomycetes</taxon>
        <taxon>Mortierellales</taxon>
        <taxon>Mortierellaceae</taxon>
        <taxon>Linnemannia</taxon>
    </lineage>
</organism>
<feature type="transmembrane region" description="Helical" evidence="3">
    <location>
        <begin position="39"/>
        <end position="63"/>
    </location>
</feature>
<keyword evidence="3" id="KW-0812">Transmembrane</keyword>
<evidence type="ECO:0000256" key="1">
    <source>
        <dbReference type="RuleBase" id="RU000383"/>
    </source>
</evidence>
<dbReference type="InterPro" id="IPR013763">
    <property type="entry name" value="Cyclin-like_dom"/>
</dbReference>
<keyword evidence="1" id="KW-0195">Cyclin</keyword>
<comment type="similarity">
    <text evidence="1">Belongs to the cyclin family.</text>
</comment>
<reference evidence="5" key="1">
    <citation type="journal article" date="2020" name="Fungal Divers.">
        <title>Resolving the Mortierellaceae phylogeny through synthesis of multi-gene phylogenetics and phylogenomics.</title>
        <authorList>
            <person name="Vandepol N."/>
            <person name="Liber J."/>
            <person name="Desiro A."/>
            <person name="Na H."/>
            <person name="Kennedy M."/>
            <person name="Barry K."/>
            <person name="Grigoriev I.V."/>
            <person name="Miller A.N."/>
            <person name="O'Donnell K."/>
            <person name="Stajich J.E."/>
            <person name="Bonito G."/>
        </authorList>
    </citation>
    <scope>NUCLEOTIDE SEQUENCE</scope>
    <source>
        <strain evidence="5">NRRL 28262</strain>
    </source>
</reference>
<feature type="domain" description="Cyclin-like" evidence="4">
    <location>
        <begin position="40"/>
        <end position="142"/>
    </location>
</feature>
<dbReference type="AlphaFoldDB" id="A0AAD4H5D4"/>
<dbReference type="InterPro" id="IPR006671">
    <property type="entry name" value="Cyclin_N"/>
</dbReference>
<dbReference type="InterPro" id="IPR036915">
    <property type="entry name" value="Cyclin-like_sf"/>
</dbReference>
<dbReference type="GO" id="GO:0016538">
    <property type="term" value="F:cyclin-dependent protein serine/threonine kinase regulator activity"/>
    <property type="evidence" value="ECO:0007669"/>
    <property type="project" value="InterPro"/>
</dbReference>
<dbReference type="EMBL" id="JAAAIL010001158">
    <property type="protein sequence ID" value="KAG0271379.1"/>
    <property type="molecule type" value="Genomic_DNA"/>
</dbReference>
<dbReference type="PANTHER" id="PTHR10026">
    <property type="entry name" value="CYCLIN"/>
    <property type="match status" value="1"/>
</dbReference>
<dbReference type="InterPro" id="IPR043198">
    <property type="entry name" value="Cyclin/Ssn8"/>
</dbReference>
<feature type="domain" description="Cyclin-like" evidence="4">
    <location>
        <begin position="155"/>
        <end position="243"/>
    </location>
</feature>
<name>A0AAD4H5D4_9FUNG</name>
<proteinExistence type="inferred from homology"/>
<keyword evidence="3" id="KW-0472">Membrane</keyword>
<dbReference type="GO" id="GO:0006357">
    <property type="term" value="P:regulation of transcription by RNA polymerase II"/>
    <property type="evidence" value="ECO:0007669"/>
    <property type="project" value="InterPro"/>
</dbReference>
<accession>A0AAD4H5D4</accession>
<evidence type="ECO:0000256" key="2">
    <source>
        <dbReference type="SAM" id="MobiDB-lite"/>
    </source>
</evidence>